<name>A0ABY4VN57_9BURK</name>
<reference evidence="1" key="1">
    <citation type="submission" date="2022-06" db="EMBL/GenBank/DDBJ databases">
        <title>Complete genome sequence and characterization of Cupriavidus gilardii QJ1 isolated from contaminating cells.</title>
        <authorList>
            <person name="Qi J."/>
        </authorList>
    </citation>
    <scope>NUCLEOTIDE SEQUENCE</scope>
    <source>
        <strain evidence="1">QJ1</strain>
    </source>
</reference>
<dbReference type="RefSeq" id="WP_252252406.1">
    <property type="nucleotide sequence ID" value="NZ_CP098735.1"/>
</dbReference>
<keyword evidence="2" id="KW-1185">Reference proteome</keyword>
<dbReference type="Proteomes" id="UP001056648">
    <property type="component" value="Chromosome 1"/>
</dbReference>
<accession>A0ABY4VN57</accession>
<sequence length="223" mass="25120">MLTHAAFGAASWHDAPRRRLPSRPALARLLRAIELRIDVEHAPDALEAELQALYDRLYLPGDCLHGIAATPSALPGLVLRYREADGEYYFYVEDTVRRRLAGYTVFNRLVELDRRADRHLRAPHSKFAPPYQRRGLASAIYRSYLDAGHCLITGARQSPGAHALWEALAHNYERGYVDLRSKTLCYLGPEVYEPVLSELHTRMVLLGRGWTIPALASATGMVM</sequence>
<gene>
    <name evidence="1" type="ORF">NDR89_00245</name>
</gene>
<organism evidence="1 2">
    <name type="scientific">Cupriavidus gilardii</name>
    <dbReference type="NCBI Taxonomy" id="82541"/>
    <lineage>
        <taxon>Bacteria</taxon>
        <taxon>Pseudomonadati</taxon>
        <taxon>Pseudomonadota</taxon>
        <taxon>Betaproteobacteria</taxon>
        <taxon>Burkholderiales</taxon>
        <taxon>Burkholderiaceae</taxon>
        <taxon>Cupriavidus</taxon>
    </lineage>
</organism>
<evidence type="ECO:0000313" key="2">
    <source>
        <dbReference type="Proteomes" id="UP001056648"/>
    </source>
</evidence>
<protein>
    <submittedName>
        <fullName evidence="1">N-acetyltransferase</fullName>
    </submittedName>
</protein>
<proteinExistence type="predicted"/>
<evidence type="ECO:0000313" key="1">
    <source>
        <dbReference type="EMBL" id="USE78470.1"/>
    </source>
</evidence>
<dbReference type="EMBL" id="CP098735">
    <property type="protein sequence ID" value="USE78470.1"/>
    <property type="molecule type" value="Genomic_DNA"/>
</dbReference>